<proteinExistence type="predicted"/>
<evidence type="ECO:0000313" key="3">
    <source>
        <dbReference type="Proteomes" id="UP000197138"/>
    </source>
</evidence>
<gene>
    <name evidence="2" type="ORF">CDL15_Pgr013023</name>
</gene>
<dbReference type="AlphaFoldDB" id="A0A218XGT4"/>
<dbReference type="EMBL" id="MTKT01001932">
    <property type="protein sequence ID" value="OWM83542.1"/>
    <property type="molecule type" value="Genomic_DNA"/>
</dbReference>
<evidence type="ECO:0000256" key="1">
    <source>
        <dbReference type="SAM" id="MobiDB-lite"/>
    </source>
</evidence>
<evidence type="ECO:0000313" key="2">
    <source>
        <dbReference type="EMBL" id="OWM83542.1"/>
    </source>
</evidence>
<sequence length="84" mass="8888">MHAESEIESSVPIVSASPPPEATGDSAAKASPPHWEDVIAPTAKADADDVNSASNLSTLYASIDLLGRDVLNQIITQRLIFLPY</sequence>
<accession>A0A218XGT4</accession>
<feature type="region of interest" description="Disordered" evidence="1">
    <location>
        <begin position="1"/>
        <end position="33"/>
    </location>
</feature>
<protein>
    <submittedName>
        <fullName evidence="2">Uncharacterized protein</fullName>
    </submittedName>
</protein>
<name>A0A218XGT4_PUNGR</name>
<organism evidence="2 3">
    <name type="scientific">Punica granatum</name>
    <name type="common">Pomegranate</name>
    <dbReference type="NCBI Taxonomy" id="22663"/>
    <lineage>
        <taxon>Eukaryota</taxon>
        <taxon>Viridiplantae</taxon>
        <taxon>Streptophyta</taxon>
        <taxon>Embryophyta</taxon>
        <taxon>Tracheophyta</taxon>
        <taxon>Spermatophyta</taxon>
        <taxon>Magnoliopsida</taxon>
        <taxon>eudicotyledons</taxon>
        <taxon>Gunneridae</taxon>
        <taxon>Pentapetalae</taxon>
        <taxon>rosids</taxon>
        <taxon>malvids</taxon>
        <taxon>Myrtales</taxon>
        <taxon>Lythraceae</taxon>
        <taxon>Punica</taxon>
    </lineage>
</organism>
<reference evidence="3" key="1">
    <citation type="journal article" date="2017" name="Plant J.">
        <title>The pomegranate (Punica granatum L.) genome and the genomics of punicalagin biosynthesis.</title>
        <authorList>
            <person name="Qin G."/>
            <person name="Xu C."/>
            <person name="Ming R."/>
            <person name="Tang H."/>
            <person name="Guyot R."/>
            <person name="Kramer E.M."/>
            <person name="Hu Y."/>
            <person name="Yi X."/>
            <person name="Qi Y."/>
            <person name="Xu X."/>
            <person name="Gao Z."/>
            <person name="Pan H."/>
            <person name="Jian J."/>
            <person name="Tian Y."/>
            <person name="Yue Z."/>
            <person name="Xu Y."/>
        </authorList>
    </citation>
    <scope>NUCLEOTIDE SEQUENCE [LARGE SCALE GENOMIC DNA]</scope>
    <source>
        <strain evidence="3">cv. Dabenzi</strain>
    </source>
</reference>
<dbReference type="Proteomes" id="UP000197138">
    <property type="component" value="Unassembled WGS sequence"/>
</dbReference>
<comment type="caution">
    <text evidence="2">The sequence shown here is derived from an EMBL/GenBank/DDBJ whole genome shotgun (WGS) entry which is preliminary data.</text>
</comment>